<dbReference type="PANTHER" id="PTHR42982:SF8">
    <property type="entry name" value="SEC-INDEPENDENT PROTEIN TRANSLOCASE PROTEIN TATA"/>
    <property type="match status" value="1"/>
</dbReference>
<protein>
    <recommendedName>
        <fullName evidence="9">Sec-independent protein translocase protein TatA</fullName>
    </recommendedName>
</protein>
<dbReference type="HAMAP" id="MF_00236">
    <property type="entry name" value="TatA_E"/>
    <property type="match status" value="1"/>
</dbReference>
<evidence type="ECO:0000256" key="7">
    <source>
        <dbReference type="ARBA" id="ARBA00023010"/>
    </source>
</evidence>
<evidence type="ECO:0000256" key="4">
    <source>
        <dbReference type="ARBA" id="ARBA00022692"/>
    </source>
</evidence>
<dbReference type="NCBIfam" id="NF001854">
    <property type="entry name" value="PRK00575.1"/>
    <property type="match status" value="1"/>
</dbReference>
<dbReference type="Proteomes" id="UP001164693">
    <property type="component" value="Chromosome"/>
</dbReference>
<comment type="function">
    <text evidence="9">Part of the twin-arginine translocation (Tat) system that transports large folded proteins containing a characteristic twin-arginine motif in their signal peptide across membranes. TatA could form the protein-conducting channel of the Tat system.</text>
</comment>
<keyword evidence="5 9" id="KW-0653">Protein transport</keyword>
<dbReference type="InterPro" id="IPR003369">
    <property type="entry name" value="TatA/B/E"/>
</dbReference>
<organism evidence="11 12">
    <name type="scientific">Jatrophihabitans cynanchi</name>
    <dbReference type="NCBI Taxonomy" id="2944128"/>
    <lineage>
        <taxon>Bacteria</taxon>
        <taxon>Bacillati</taxon>
        <taxon>Actinomycetota</taxon>
        <taxon>Actinomycetes</taxon>
        <taxon>Jatrophihabitantales</taxon>
        <taxon>Jatrophihabitantaceae</taxon>
        <taxon>Jatrophihabitans</taxon>
    </lineage>
</organism>
<proteinExistence type="inferred from homology"/>
<evidence type="ECO:0000256" key="9">
    <source>
        <dbReference type="HAMAP-Rule" id="MF_00236"/>
    </source>
</evidence>
<comment type="subcellular location">
    <subcellularLocation>
        <location evidence="1 9">Cell membrane</location>
        <topology evidence="1 9">Single-pass membrane protein</topology>
    </subcellularLocation>
</comment>
<keyword evidence="2 9" id="KW-0813">Transport</keyword>
<feature type="compositionally biased region" description="Basic and acidic residues" evidence="10">
    <location>
        <begin position="43"/>
        <end position="56"/>
    </location>
</feature>
<keyword evidence="12" id="KW-1185">Reference proteome</keyword>
<sequence>MWEAPSHWVVVALIAIALFGYKKLPDAARSLGRSLRIFKTEIKGMSEDDKAREAADRPAGAVTPAEQPPADVTPEPPAATTPVKVDKPAPSGQ</sequence>
<reference evidence="11" key="1">
    <citation type="submission" date="2022-05" db="EMBL/GenBank/DDBJ databases">
        <title>Jatrophihabitans sp. SB3-54 whole genome sequence.</title>
        <authorList>
            <person name="Suh M.K."/>
            <person name="Eom M.K."/>
            <person name="Kim J.S."/>
            <person name="Kim H.S."/>
            <person name="Do H.E."/>
            <person name="Shin Y.K."/>
            <person name="Lee J.-S."/>
        </authorList>
    </citation>
    <scope>NUCLEOTIDE SEQUENCE</scope>
    <source>
        <strain evidence="11">SB3-54</strain>
    </source>
</reference>
<evidence type="ECO:0000256" key="6">
    <source>
        <dbReference type="ARBA" id="ARBA00022989"/>
    </source>
</evidence>
<dbReference type="PANTHER" id="PTHR42982">
    <property type="entry name" value="SEC-INDEPENDENT PROTEIN TRANSLOCASE PROTEIN TATA"/>
    <property type="match status" value="1"/>
</dbReference>
<evidence type="ECO:0000256" key="3">
    <source>
        <dbReference type="ARBA" id="ARBA00022475"/>
    </source>
</evidence>
<dbReference type="InterPro" id="IPR006312">
    <property type="entry name" value="TatA/E"/>
</dbReference>
<keyword evidence="3 9" id="KW-1003">Cell membrane</keyword>
<evidence type="ECO:0000256" key="10">
    <source>
        <dbReference type="SAM" id="MobiDB-lite"/>
    </source>
</evidence>
<feature type="transmembrane region" description="Helical" evidence="9">
    <location>
        <begin position="6"/>
        <end position="24"/>
    </location>
</feature>
<dbReference type="EMBL" id="CP097463">
    <property type="protein sequence ID" value="WAX57445.1"/>
    <property type="molecule type" value="Genomic_DNA"/>
</dbReference>
<dbReference type="Gene3D" id="1.20.5.3310">
    <property type="match status" value="1"/>
</dbReference>
<keyword evidence="8 9" id="KW-0472">Membrane</keyword>
<keyword evidence="4 9" id="KW-0812">Transmembrane</keyword>
<feature type="region of interest" description="Disordered" evidence="10">
    <location>
        <begin position="43"/>
        <end position="93"/>
    </location>
</feature>
<comment type="similarity">
    <text evidence="9">Belongs to the TatA/E family.</text>
</comment>
<keyword evidence="7 9" id="KW-0811">Translocation</keyword>
<gene>
    <name evidence="9 11" type="primary">tatA</name>
    <name evidence="11" type="ORF">M6B22_01445</name>
</gene>
<dbReference type="RefSeq" id="WP_269443984.1">
    <property type="nucleotide sequence ID" value="NZ_CP097463.1"/>
</dbReference>
<evidence type="ECO:0000256" key="5">
    <source>
        <dbReference type="ARBA" id="ARBA00022927"/>
    </source>
</evidence>
<evidence type="ECO:0000256" key="8">
    <source>
        <dbReference type="ARBA" id="ARBA00023136"/>
    </source>
</evidence>
<evidence type="ECO:0000256" key="1">
    <source>
        <dbReference type="ARBA" id="ARBA00004162"/>
    </source>
</evidence>
<name>A0ABY7JY04_9ACTN</name>
<dbReference type="NCBIfam" id="TIGR01411">
    <property type="entry name" value="tatAE"/>
    <property type="match status" value="1"/>
</dbReference>
<comment type="subunit">
    <text evidence="9">The Tat system comprises two distinct complexes: a TatABC complex, containing multiple copies of TatA, TatB and TatC subunits, and a separate TatA complex, containing only TatA subunits. Substrates initially bind to the TatABC complex, which probably triggers association of the separate TatA complex to form the active translocon.</text>
</comment>
<accession>A0ABY7JY04</accession>
<evidence type="ECO:0000313" key="12">
    <source>
        <dbReference type="Proteomes" id="UP001164693"/>
    </source>
</evidence>
<dbReference type="Pfam" id="PF02416">
    <property type="entry name" value="TatA_B_E"/>
    <property type="match status" value="1"/>
</dbReference>
<evidence type="ECO:0000256" key="2">
    <source>
        <dbReference type="ARBA" id="ARBA00022448"/>
    </source>
</evidence>
<evidence type="ECO:0000313" key="11">
    <source>
        <dbReference type="EMBL" id="WAX57445.1"/>
    </source>
</evidence>
<keyword evidence="6 9" id="KW-1133">Transmembrane helix</keyword>